<sequence length="293" mass="33904">MLKKYIFIMQICVFLNFTANAKALTQPLTVNYASSQLLENSPQNYYIDVLILALEKSADKFGDFKLNEKTLETHQGRTLNLLEQGKDIDVVWSMTSIEREQRFSTIYIPLVKGLMGHRIGIIRKNEQYKFKDINNLNKLKKVFIGQGIDWPDTKILKSNGFKIVQGAGANLLSMLEIKRFDYFPRGIHEPWLEIVDNKNLVVEQTLLLKYPAPVYFFININNKILTERLKFGLHKAIQDGSFDKLFNSHEMTSTAIKKANIPQRRLFELENPLLSPKTKSILTDNNLWFSVLE</sequence>
<dbReference type="AlphaFoldDB" id="A0A1I1V1L2"/>
<dbReference type="OrthoDB" id="547680at2"/>
<dbReference type="Proteomes" id="UP000198862">
    <property type="component" value="Unassembled WGS sequence"/>
</dbReference>
<accession>A0A1I1V1L2</accession>
<dbReference type="SUPFAM" id="SSF53850">
    <property type="entry name" value="Periplasmic binding protein-like II"/>
    <property type="match status" value="1"/>
</dbReference>
<keyword evidence="3" id="KW-1185">Reference proteome</keyword>
<gene>
    <name evidence="2" type="ORF">SAMN02745724_05401</name>
</gene>
<protein>
    <recommendedName>
        <fullName evidence="4">Extracellular solute-binding protein, family 3</fullName>
    </recommendedName>
</protein>
<evidence type="ECO:0000313" key="2">
    <source>
        <dbReference type="EMBL" id="SFD76814.1"/>
    </source>
</evidence>
<dbReference type="STRING" id="1123010.SAMN02745724_05401"/>
<proteinExistence type="predicted"/>
<dbReference type="RefSeq" id="WP_091991936.1">
    <property type="nucleotide sequence ID" value="NZ_FOLO01000105.1"/>
</dbReference>
<name>A0A1I1V1L2_9GAMM</name>
<keyword evidence="1" id="KW-0732">Signal</keyword>
<dbReference type="EMBL" id="FOLO01000105">
    <property type="protein sequence ID" value="SFD76814.1"/>
    <property type="molecule type" value="Genomic_DNA"/>
</dbReference>
<evidence type="ECO:0000256" key="1">
    <source>
        <dbReference type="SAM" id="SignalP"/>
    </source>
</evidence>
<evidence type="ECO:0000313" key="3">
    <source>
        <dbReference type="Proteomes" id="UP000198862"/>
    </source>
</evidence>
<organism evidence="2 3">
    <name type="scientific">Pseudoalteromonas denitrificans DSM 6059</name>
    <dbReference type="NCBI Taxonomy" id="1123010"/>
    <lineage>
        <taxon>Bacteria</taxon>
        <taxon>Pseudomonadati</taxon>
        <taxon>Pseudomonadota</taxon>
        <taxon>Gammaproteobacteria</taxon>
        <taxon>Alteromonadales</taxon>
        <taxon>Pseudoalteromonadaceae</taxon>
        <taxon>Pseudoalteromonas</taxon>
    </lineage>
</organism>
<reference evidence="2 3" key="1">
    <citation type="submission" date="2016-10" db="EMBL/GenBank/DDBJ databases">
        <authorList>
            <person name="de Groot N.N."/>
        </authorList>
    </citation>
    <scope>NUCLEOTIDE SEQUENCE [LARGE SCALE GENOMIC DNA]</scope>
    <source>
        <strain evidence="2 3">DSM 6059</strain>
    </source>
</reference>
<evidence type="ECO:0008006" key="4">
    <source>
        <dbReference type="Google" id="ProtNLM"/>
    </source>
</evidence>
<feature type="chain" id="PRO_5011589152" description="Extracellular solute-binding protein, family 3" evidence="1">
    <location>
        <begin position="22"/>
        <end position="293"/>
    </location>
</feature>
<feature type="signal peptide" evidence="1">
    <location>
        <begin position="1"/>
        <end position="21"/>
    </location>
</feature>